<organism evidence="7 8">
    <name type="scientific">Labedella endophytica</name>
    <dbReference type="NCBI Taxonomy" id="1523160"/>
    <lineage>
        <taxon>Bacteria</taxon>
        <taxon>Bacillati</taxon>
        <taxon>Actinomycetota</taxon>
        <taxon>Actinomycetes</taxon>
        <taxon>Micrococcales</taxon>
        <taxon>Microbacteriaceae</taxon>
        <taxon>Labedella</taxon>
    </lineage>
</organism>
<keyword evidence="8" id="KW-1185">Reference proteome</keyword>
<keyword evidence="3" id="KW-0663">Pyridoxal phosphate</keyword>
<dbReference type="GO" id="GO:0047804">
    <property type="term" value="F:cysteine-S-conjugate beta-lyase activity"/>
    <property type="evidence" value="ECO:0007669"/>
    <property type="project" value="UniProtKB-EC"/>
</dbReference>
<dbReference type="InterPro" id="IPR051798">
    <property type="entry name" value="Class-II_PLP-Dep_Aminotrans"/>
</dbReference>
<proteinExistence type="inferred from homology"/>
<dbReference type="Gene3D" id="3.40.640.10">
    <property type="entry name" value="Type I PLP-dependent aspartate aminotransferase-like (Major domain)"/>
    <property type="match status" value="1"/>
</dbReference>
<dbReference type="PANTHER" id="PTHR43525">
    <property type="entry name" value="PROTEIN MALY"/>
    <property type="match status" value="1"/>
</dbReference>
<name>A0A3S0X6S7_9MICO</name>
<dbReference type="PANTHER" id="PTHR43525:SF2">
    <property type="entry name" value="CYSTATHIONINE BETA-LYASE-RELATED"/>
    <property type="match status" value="1"/>
</dbReference>
<dbReference type="InterPro" id="IPR004839">
    <property type="entry name" value="Aminotransferase_I/II_large"/>
</dbReference>
<dbReference type="Gene3D" id="3.90.1150.10">
    <property type="entry name" value="Aspartate Aminotransferase, domain 1"/>
    <property type="match status" value="1"/>
</dbReference>
<dbReference type="GO" id="GO:0030170">
    <property type="term" value="F:pyridoxal phosphate binding"/>
    <property type="evidence" value="ECO:0007669"/>
    <property type="project" value="InterPro"/>
</dbReference>
<dbReference type="Pfam" id="PF00155">
    <property type="entry name" value="Aminotran_1_2"/>
    <property type="match status" value="1"/>
</dbReference>
<evidence type="ECO:0000259" key="6">
    <source>
        <dbReference type="Pfam" id="PF00155"/>
    </source>
</evidence>
<keyword evidence="4" id="KW-0456">Lyase</keyword>
<dbReference type="RefSeq" id="WP_127047335.1">
    <property type="nucleotide sequence ID" value="NZ_RZGZ01000002.1"/>
</dbReference>
<feature type="domain" description="Aminotransferase class I/classII large" evidence="6">
    <location>
        <begin position="84"/>
        <end position="373"/>
    </location>
</feature>
<evidence type="ECO:0000313" key="7">
    <source>
        <dbReference type="EMBL" id="RUR00662.1"/>
    </source>
</evidence>
<evidence type="ECO:0000256" key="4">
    <source>
        <dbReference type="ARBA" id="ARBA00023239"/>
    </source>
</evidence>
<dbReference type="InterPro" id="IPR015422">
    <property type="entry name" value="PyrdxlP-dep_Trfase_small"/>
</dbReference>
<gene>
    <name evidence="7" type="ORF">ELQ94_03610</name>
</gene>
<dbReference type="EC" id="4.4.1.13" evidence="2"/>
<dbReference type="Proteomes" id="UP000274909">
    <property type="component" value="Unassembled WGS sequence"/>
</dbReference>
<protein>
    <recommendedName>
        <fullName evidence="2">cysteine-S-conjugate beta-lyase</fullName>
        <ecNumber evidence="2">4.4.1.13</ecNumber>
    </recommendedName>
</protein>
<comment type="caution">
    <text evidence="7">The sequence shown here is derived from an EMBL/GenBank/DDBJ whole genome shotgun (WGS) entry which is preliminary data.</text>
</comment>
<evidence type="ECO:0000256" key="2">
    <source>
        <dbReference type="ARBA" id="ARBA00012224"/>
    </source>
</evidence>
<dbReference type="OrthoDB" id="3224382at2"/>
<dbReference type="CDD" id="cd00609">
    <property type="entry name" value="AAT_like"/>
    <property type="match status" value="1"/>
</dbReference>
<evidence type="ECO:0000313" key="8">
    <source>
        <dbReference type="Proteomes" id="UP000274909"/>
    </source>
</evidence>
<dbReference type="InterPro" id="IPR015421">
    <property type="entry name" value="PyrdxlP-dep_Trfase_major"/>
</dbReference>
<accession>A0A3S0X6S7</accession>
<comment type="similarity">
    <text evidence="5">Belongs to the class-II pyridoxal-phosphate-dependent aminotransferase family. MalY/PatB cystathionine beta-lyase subfamily.</text>
</comment>
<evidence type="ECO:0000256" key="3">
    <source>
        <dbReference type="ARBA" id="ARBA00022898"/>
    </source>
</evidence>
<keyword evidence="7" id="KW-0808">Transferase</keyword>
<dbReference type="EMBL" id="RZGZ01000002">
    <property type="protein sequence ID" value="RUR00662.1"/>
    <property type="molecule type" value="Genomic_DNA"/>
</dbReference>
<keyword evidence="7" id="KW-0032">Aminotransferase</keyword>
<dbReference type="SUPFAM" id="SSF53383">
    <property type="entry name" value="PLP-dependent transferases"/>
    <property type="match status" value="1"/>
</dbReference>
<dbReference type="InterPro" id="IPR015424">
    <property type="entry name" value="PyrdxlP-dep_Trfase"/>
</dbReference>
<dbReference type="AlphaFoldDB" id="A0A3S0X6S7"/>
<evidence type="ECO:0000256" key="1">
    <source>
        <dbReference type="ARBA" id="ARBA00001933"/>
    </source>
</evidence>
<sequence>MNELHAAPIDVLRSRTSEKWSEYPDDVIPMFVAEADFPLAEPIAAALHAAVDAGDTGYVASRTPLPSAFSAFAVRRWGWDLASARIQTTADVSMGIVELLRRIDVGEGLVLTPPVYPPFFLLAEEAGVSVVEAALSDTGSLDLVAIETAFANGSRAILLCNPHNPHGYPHTHESLSALAELADRYGATVVSDEIHAPLTHSDARFVPYLSVSEASRRTGFALHSASKAWNLAGLKCALLIADDERTNALLEALPIEVAWRTGQFGVIASVAAYTDGEEWLDRALRTIERNRHSLVGRLAGELPSVSVVEPHAGYLAWVDVRSLGLGDEPADTILEHARVALRTGTDFGPGGEGRVRVNLACDPALLDEAIDRIVALVVARGSGDGAETAARS</sequence>
<comment type="cofactor">
    <cofactor evidence="1">
        <name>pyridoxal 5'-phosphate</name>
        <dbReference type="ChEBI" id="CHEBI:597326"/>
    </cofactor>
</comment>
<evidence type="ECO:0000256" key="5">
    <source>
        <dbReference type="ARBA" id="ARBA00037974"/>
    </source>
</evidence>
<dbReference type="GO" id="GO:0008483">
    <property type="term" value="F:transaminase activity"/>
    <property type="evidence" value="ECO:0007669"/>
    <property type="project" value="UniProtKB-KW"/>
</dbReference>
<reference evidence="7 8" key="1">
    <citation type="submission" date="2018-12" db="EMBL/GenBank/DDBJ databases">
        <authorList>
            <person name="Li F."/>
        </authorList>
    </citation>
    <scope>NUCLEOTIDE SEQUENCE [LARGE SCALE GENOMIC DNA]</scope>
    <source>
        <strain evidence="7 8">EGI 6500705</strain>
    </source>
</reference>